<organism evidence="1 2">
    <name type="scientific">Avena sativa</name>
    <name type="common">Oat</name>
    <dbReference type="NCBI Taxonomy" id="4498"/>
    <lineage>
        <taxon>Eukaryota</taxon>
        <taxon>Viridiplantae</taxon>
        <taxon>Streptophyta</taxon>
        <taxon>Embryophyta</taxon>
        <taxon>Tracheophyta</taxon>
        <taxon>Spermatophyta</taxon>
        <taxon>Magnoliopsida</taxon>
        <taxon>Liliopsida</taxon>
        <taxon>Poales</taxon>
        <taxon>Poaceae</taxon>
        <taxon>BOP clade</taxon>
        <taxon>Pooideae</taxon>
        <taxon>Poodae</taxon>
        <taxon>Poeae</taxon>
        <taxon>Poeae Chloroplast Group 1 (Aveneae type)</taxon>
        <taxon>Aveninae</taxon>
        <taxon>Avena</taxon>
    </lineage>
</organism>
<protein>
    <submittedName>
        <fullName evidence="1">Uncharacterized protein</fullName>
    </submittedName>
</protein>
<name>A0ACD5VEH7_AVESA</name>
<dbReference type="EnsemblPlants" id="AVESA.00010b.r2.3AG0425140.1">
    <property type="protein sequence ID" value="AVESA.00010b.r2.3AG0425140.1.CDS"/>
    <property type="gene ID" value="AVESA.00010b.r2.3AG0425140"/>
</dbReference>
<evidence type="ECO:0000313" key="1">
    <source>
        <dbReference type="EnsemblPlants" id="AVESA.00010b.r2.3AG0425140.1.CDS"/>
    </source>
</evidence>
<reference evidence="1" key="2">
    <citation type="submission" date="2025-09" db="UniProtKB">
        <authorList>
            <consortium name="EnsemblPlants"/>
        </authorList>
    </citation>
    <scope>IDENTIFICATION</scope>
</reference>
<dbReference type="Proteomes" id="UP001732700">
    <property type="component" value="Chromosome 3A"/>
</dbReference>
<reference evidence="1" key="1">
    <citation type="submission" date="2021-05" db="EMBL/GenBank/DDBJ databases">
        <authorList>
            <person name="Scholz U."/>
            <person name="Mascher M."/>
            <person name="Fiebig A."/>
        </authorList>
    </citation>
    <scope>NUCLEOTIDE SEQUENCE [LARGE SCALE GENOMIC DNA]</scope>
</reference>
<proteinExistence type="predicted"/>
<accession>A0ACD5VEH7</accession>
<keyword evidence="2" id="KW-1185">Reference proteome</keyword>
<evidence type="ECO:0000313" key="2">
    <source>
        <dbReference type="Proteomes" id="UP001732700"/>
    </source>
</evidence>
<sequence length="265" mass="29669">MFTTRDSTTKHAWAETALQVYSIRVDKAKLMWPLHVYGMVAARDCVDHNRNILFHRKRDNCQIVTKNDPYLLLTGPSRAIVFLDRPVFEINLKVKGHQSESEDKETLIHQTYWYNNGTVGSRGRSCSNKLCKINFNLMELHETVQATVMSVRIIRGSWPSDSAGQVFCHDGSSPDKVIMLLDFPDGKNPPVDQDGYLELSRRVVSVHLRDDMTVSVSANSETGLIGSSGAVSFTAGSHGVVERKCQLGDKCQLKIQVAWSLLAMT</sequence>